<dbReference type="InterPro" id="IPR039261">
    <property type="entry name" value="FNR_nucleotide-bd"/>
</dbReference>
<keyword evidence="12" id="KW-1185">Reference proteome</keyword>
<proteinExistence type="predicted"/>
<dbReference type="Gene3D" id="3.10.20.30">
    <property type="match status" value="1"/>
</dbReference>
<dbReference type="Proteomes" id="UP000266483">
    <property type="component" value="Unassembled WGS sequence"/>
</dbReference>
<dbReference type="Pfam" id="PF22290">
    <property type="entry name" value="DmmA-like_N"/>
    <property type="match status" value="1"/>
</dbReference>
<evidence type="ECO:0000256" key="7">
    <source>
        <dbReference type="ARBA" id="ARBA00023004"/>
    </source>
</evidence>
<keyword evidence="8" id="KW-0411">Iron-sulfur</keyword>
<dbReference type="Pfam" id="PF00111">
    <property type="entry name" value="Fer2"/>
    <property type="match status" value="1"/>
</dbReference>
<gene>
    <name evidence="11" type="ORF">CJO09_12085</name>
</gene>
<accession>A0ABX9MVG2</accession>
<dbReference type="InterPro" id="IPR006058">
    <property type="entry name" value="2Fe2S_fd_BS"/>
</dbReference>
<dbReference type="InterPro" id="IPR017938">
    <property type="entry name" value="Riboflavin_synthase-like_b-brl"/>
</dbReference>
<dbReference type="PROSITE" id="PS00197">
    <property type="entry name" value="2FE2S_FER_1"/>
    <property type="match status" value="1"/>
</dbReference>
<dbReference type="PRINTS" id="PR00409">
    <property type="entry name" value="PHDIOXRDTASE"/>
</dbReference>
<dbReference type="InterPro" id="IPR052353">
    <property type="entry name" value="Benzoxazolinone_Detox_Enz"/>
</dbReference>
<feature type="domain" description="FAD-binding FR-type" evidence="10">
    <location>
        <begin position="1"/>
        <end position="103"/>
    </location>
</feature>
<protein>
    <submittedName>
        <fullName evidence="11">Oxidoreductase</fullName>
    </submittedName>
</protein>
<dbReference type="InterPro" id="IPR054582">
    <property type="entry name" value="DmmA-like_N"/>
</dbReference>
<evidence type="ECO:0000259" key="9">
    <source>
        <dbReference type="PROSITE" id="PS51085"/>
    </source>
</evidence>
<evidence type="ECO:0000256" key="8">
    <source>
        <dbReference type="ARBA" id="ARBA00023014"/>
    </source>
</evidence>
<dbReference type="PANTHER" id="PTHR30212">
    <property type="entry name" value="PROTEIN YIIM"/>
    <property type="match status" value="1"/>
</dbReference>
<dbReference type="InterPro" id="IPR017927">
    <property type="entry name" value="FAD-bd_FR_type"/>
</dbReference>
<evidence type="ECO:0000256" key="3">
    <source>
        <dbReference type="ARBA" id="ARBA00022643"/>
    </source>
</evidence>
<feature type="domain" description="2Fe-2S ferredoxin-type" evidence="9">
    <location>
        <begin position="233"/>
        <end position="318"/>
    </location>
</feature>
<evidence type="ECO:0000313" key="11">
    <source>
        <dbReference type="EMBL" id="RII82099.1"/>
    </source>
</evidence>
<dbReference type="PANTHER" id="PTHR30212:SF2">
    <property type="entry name" value="PROTEIN YIIM"/>
    <property type="match status" value="1"/>
</dbReference>
<keyword evidence="7" id="KW-0408">Iron</keyword>
<dbReference type="InterPro" id="IPR001041">
    <property type="entry name" value="2Fe-2S_ferredoxin-type"/>
</dbReference>
<evidence type="ECO:0000313" key="12">
    <source>
        <dbReference type="Proteomes" id="UP000266483"/>
    </source>
</evidence>
<dbReference type="PROSITE" id="PS51384">
    <property type="entry name" value="FAD_FR"/>
    <property type="match status" value="1"/>
</dbReference>
<keyword evidence="4" id="KW-0001">2Fe-2S</keyword>
<keyword evidence="5" id="KW-0479">Metal-binding</keyword>
<dbReference type="CDD" id="cd00207">
    <property type="entry name" value="fer2"/>
    <property type="match status" value="1"/>
</dbReference>
<evidence type="ECO:0000259" key="10">
    <source>
        <dbReference type="PROSITE" id="PS51384"/>
    </source>
</evidence>
<dbReference type="SUPFAM" id="SSF52343">
    <property type="entry name" value="Ferredoxin reductase-like, C-terminal NADP-linked domain"/>
    <property type="match status" value="1"/>
</dbReference>
<keyword evidence="6" id="KW-0560">Oxidoreductase</keyword>
<organism evidence="11 12">
    <name type="scientific">Neopusillimonas maritima</name>
    <dbReference type="NCBI Taxonomy" id="2026239"/>
    <lineage>
        <taxon>Bacteria</taxon>
        <taxon>Pseudomonadati</taxon>
        <taxon>Pseudomonadota</taxon>
        <taxon>Betaproteobacteria</taxon>
        <taxon>Burkholderiales</taxon>
        <taxon>Alcaligenaceae</taxon>
        <taxon>Neopusillimonas</taxon>
    </lineage>
</organism>
<reference evidence="11 12" key="1">
    <citation type="submission" date="2017-08" db="EMBL/GenBank/DDBJ databases">
        <title>Pusillimonas indicus sp. nov., a member of the family Alcaligenaceae isolated from surface seawater.</title>
        <authorList>
            <person name="Li J."/>
        </authorList>
    </citation>
    <scope>NUCLEOTIDE SEQUENCE [LARGE SCALE GENOMIC DNA]</scope>
    <source>
        <strain evidence="11 12">17-4A</strain>
    </source>
</reference>
<sequence>MNQLSVTVVNKIFEAVDIISLELAEVDGKQLPYFTAGAHIDVHLPGGIVRQYSLLNDSTESHRYVIAVLKDAESRGGSVAIHKKIKVGDVLRISTPKNHFPLISANQSLLLAGGIGVTPILSMAHQLNRTNAAFRMHYCTRSRERTAFLDTIQSSEFSDRVHFHFDDGDDAQKLDLKTLMAKPSPTTHLYVCGPKGFIDYVVDSAKEAGWSSDQIHFEYFGAGEIDTSGDKVFKVKIASSGTILDVAPGKSITRVLEENDVFIPVSCEEGVCGTCLTRVIEGEPDHRDLYLTDAEKTANNQILPCCSRAKSAMLTLDL</sequence>
<dbReference type="PROSITE" id="PS51085">
    <property type="entry name" value="2FE2S_FER_2"/>
    <property type="match status" value="1"/>
</dbReference>
<keyword evidence="3" id="KW-0288">FMN</keyword>
<dbReference type="InterPro" id="IPR012675">
    <property type="entry name" value="Beta-grasp_dom_sf"/>
</dbReference>
<evidence type="ECO:0000256" key="4">
    <source>
        <dbReference type="ARBA" id="ARBA00022714"/>
    </source>
</evidence>
<comment type="cofactor">
    <cofactor evidence="1">
        <name>FMN</name>
        <dbReference type="ChEBI" id="CHEBI:58210"/>
    </cofactor>
</comment>
<comment type="caution">
    <text evidence="11">The sequence shown here is derived from an EMBL/GenBank/DDBJ whole genome shotgun (WGS) entry which is preliminary data.</text>
</comment>
<evidence type="ECO:0000256" key="1">
    <source>
        <dbReference type="ARBA" id="ARBA00001917"/>
    </source>
</evidence>
<dbReference type="CDD" id="cd06185">
    <property type="entry name" value="PDR_like"/>
    <property type="match status" value="1"/>
</dbReference>
<evidence type="ECO:0000256" key="2">
    <source>
        <dbReference type="ARBA" id="ARBA00022630"/>
    </source>
</evidence>
<dbReference type="InterPro" id="IPR036010">
    <property type="entry name" value="2Fe-2S_ferredoxin-like_sf"/>
</dbReference>
<dbReference type="Gene3D" id="2.40.30.10">
    <property type="entry name" value="Translation factors"/>
    <property type="match status" value="1"/>
</dbReference>
<name>A0ABX9MVG2_9BURK</name>
<evidence type="ECO:0000256" key="6">
    <source>
        <dbReference type="ARBA" id="ARBA00023002"/>
    </source>
</evidence>
<dbReference type="SUPFAM" id="SSF63380">
    <property type="entry name" value="Riboflavin synthase domain-like"/>
    <property type="match status" value="1"/>
</dbReference>
<keyword evidence="2" id="KW-0285">Flavoprotein</keyword>
<dbReference type="SUPFAM" id="SSF54292">
    <property type="entry name" value="2Fe-2S ferredoxin-like"/>
    <property type="match status" value="1"/>
</dbReference>
<dbReference type="EMBL" id="NQOU01000005">
    <property type="protein sequence ID" value="RII82099.1"/>
    <property type="molecule type" value="Genomic_DNA"/>
</dbReference>
<evidence type="ECO:0000256" key="5">
    <source>
        <dbReference type="ARBA" id="ARBA00022723"/>
    </source>
</evidence>
<dbReference type="RefSeq" id="WP_119442582.1">
    <property type="nucleotide sequence ID" value="NZ_CP170494.1"/>
</dbReference>
<dbReference type="Gene3D" id="3.40.50.80">
    <property type="entry name" value="Nucleotide-binding domain of ferredoxin-NADP reductase (FNR) module"/>
    <property type="match status" value="1"/>
</dbReference>